<name>A0ABQ2MMH5_9ACTN</name>
<dbReference type="SMART" id="SM00220">
    <property type="entry name" value="S_TKc"/>
    <property type="match status" value="1"/>
</dbReference>
<dbReference type="InterPro" id="IPR000719">
    <property type="entry name" value="Prot_kinase_dom"/>
</dbReference>
<keyword evidence="2" id="KW-0547">Nucleotide-binding</keyword>
<dbReference type="Pfam" id="PF00069">
    <property type="entry name" value="Pkinase"/>
    <property type="match status" value="1"/>
</dbReference>
<organism evidence="6 7">
    <name type="scientific">Streptomyces lasiicapitis</name>
    <dbReference type="NCBI Taxonomy" id="1923961"/>
    <lineage>
        <taxon>Bacteria</taxon>
        <taxon>Bacillati</taxon>
        <taxon>Actinomycetota</taxon>
        <taxon>Actinomycetes</taxon>
        <taxon>Kitasatosporales</taxon>
        <taxon>Streptomycetaceae</taxon>
        <taxon>Streptomyces</taxon>
    </lineage>
</organism>
<dbReference type="PANTHER" id="PTHR43289">
    <property type="entry name" value="MITOGEN-ACTIVATED PROTEIN KINASE KINASE KINASE 20-RELATED"/>
    <property type="match status" value="1"/>
</dbReference>
<evidence type="ECO:0000259" key="5">
    <source>
        <dbReference type="PROSITE" id="PS50011"/>
    </source>
</evidence>
<dbReference type="PROSITE" id="PS00108">
    <property type="entry name" value="PROTEIN_KINASE_ST"/>
    <property type="match status" value="1"/>
</dbReference>
<evidence type="ECO:0000313" key="6">
    <source>
        <dbReference type="EMBL" id="GGO54498.1"/>
    </source>
</evidence>
<keyword evidence="4" id="KW-0067">ATP-binding</keyword>
<dbReference type="InterPro" id="IPR008271">
    <property type="entry name" value="Ser/Thr_kinase_AS"/>
</dbReference>
<gene>
    <name evidence="6" type="ORF">GCM10012286_64440</name>
</gene>
<evidence type="ECO:0000313" key="7">
    <source>
        <dbReference type="Proteomes" id="UP000656881"/>
    </source>
</evidence>
<dbReference type="SUPFAM" id="SSF56112">
    <property type="entry name" value="Protein kinase-like (PK-like)"/>
    <property type="match status" value="1"/>
</dbReference>
<dbReference type="EMBL" id="BMNG01000015">
    <property type="protein sequence ID" value="GGO54498.1"/>
    <property type="molecule type" value="Genomic_DNA"/>
</dbReference>
<evidence type="ECO:0000256" key="3">
    <source>
        <dbReference type="ARBA" id="ARBA00022777"/>
    </source>
</evidence>
<evidence type="ECO:0000256" key="4">
    <source>
        <dbReference type="ARBA" id="ARBA00022840"/>
    </source>
</evidence>
<dbReference type="RefSeq" id="WP_189176605.1">
    <property type="nucleotide sequence ID" value="NZ_BMNG01000015.1"/>
</dbReference>
<feature type="domain" description="Protein kinase" evidence="5">
    <location>
        <begin position="42"/>
        <end position="291"/>
    </location>
</feature>
<dbReference type="Gene3D" id="1.10.510.10">
    <property type="entry name" value="Transferase(Phosphotransferase) domain 1"/>
    <property type="match status" value="1"/>
</dbReference>
<comment type="caution">
    <text evidence="6">The sequence shown here is derived from an EMBL/GenBank/DDBJ whole genome shotgun (WGS) entry which is preliminary data.</text>
</comment>
<dbReference type="InterPro" id="IPR011009">
    <property type="entry name" value="Kinase-like_dom_sf"/>
</dbReference>
<evidence type="ECO:0000256" key="1">
    <source>
        <dbReference type="ARBA" id="ARBA00022679"/>
    </source>
</evidence>
<dbReference type="PANTHER" id="PTHR43289:SF33">
    <property type="entry name" value="SERINE_THREONINE KINASE 31"/>
    <property type="match status" value="1"/>
</dbReference>
<keyword evidence="3" id="KW-0418">Kinase</keyword>
<evidence type="ECO:0000256" key="2">
    <source>
        <dbReference type="ARBA" id="ARBA00022741"/>
    </source>
</evidence>
<sequence length="777" mass="84210">MSRWWRRQGSAYADPFAHPYFAQALRTATTLKKARAHESVGDYEILRQVDGPHATVLVGRRRDGEFMVLKGFRPDQAVGASAQTTRHSEALRMMRFGYSGFVPLDDTLNLADGGTYLCMPYCQGGSLRDRLAAGDIGAAELAYHGLAMACALQRLHDHGLVHGDVKPDNVLFHHGDDGLGEESAKWHTWLSDLETLSEAGGPTSWRMTPEYAAPEQLGGAPAAPAMDVWAWGVAMRDGVTGTGPLPEGWQWLTDLVDRSGAVEPADRPSAAEIIETYGHQVGFGDDKQPWLGAPRDTATAWYPLPAMPPFTGSWPRSDPDTPVTTAVVSFGWATSLSQCRRLHRIGSVPALTRLAELCTRILGDPADPASVWQAFRAQPGATALRGDSSLGFTWKVGGATSPSGPEDAVLPRQAALSFVVYLALALVELVESTGADTDVERLRTVAEAWESIGEFESEGDTAILAQAWLTVDEPYRALPYVRRSYAADRADPSALAAMRVYYLATGDSGMAAKVSTQACDATDATMAMRWLALAVVDLLEAAEYDALDSVLDAIRDYRIDVISLVRCVLAGRRGPVRADAEWTQLREHCSTLSSATSIQKLRYLVEAAHQRGDVDYARRCAAVALARPVIRMPVHHRARAALEAVALGRDPADGSLTARLNNRAELWAADGRRPDDPLVGLCLVAAQRWVNGAGRAAATAAAQELVEHSRLQTEHRTGLLLKSTRHCGGCSTRGRVEQMSVCGACHQLFCADCGDSRWPDHTQRCRGDLVHPPVLRG</sequence>
<proteinExistence type="predicted"/>
<protein>
    <recommendedName>
        <fullName evidence="5">Protein kinase domain-containing protein</fullName>
    </recommendedName>
</protein>
<dbReference type="PROSITE" id="PS50011">
    <property type="entry name" value="PROTEIN_KINASE_DOM"/>
    <property type="match status" value="1"/>
</dbReference>
<keyword evidence="7" id="KW-1185">Reference proteome</keyword>
<dbReference type="Proteomes" id="UP000656881">
    <property type="component" value="Unassembled WGS sequence"/>
</dbReference>
<reference evidence="7" key="1">
    <citation type="journal article" date="2019" name="Int. J. Syst. Evol. Microbiol.">
        <title>The Global Catalogue of Microorganisms (GCM) 10K type strain sequencing project: providing services to taxonomists for standard genome sequencing and annotation.</title>
        <authorList>
            <consortium name="The Broad Institute Genomics Platform"/>
            <consortium name="The Broad Institute Genome Sequencing Center for Infectious Disease"/>
            <person name="Wu L."/>
            <person name="Ma J."/>
        </authorList>
    </citation>
    <scope>NUCLEOTIDE SEQUENCE [LARGE SCALE GENOMIC DNA]</scope>
    <source>
        <strain evidence="7">CGMCC 4.7349</strain>
    </source>
</reference>
<keyword evidence="1" id="KW-0808">Transferase</keyword>
<accession>A0ABQ2MMH5</accession>